<reference evidence="2" key="2">
    <citation type="submission" date="2025-08" db="UniProtKB">
        <authorList>
            <consortium name="Ensembl"/>
        </authorList>
    </citation>
    <scope>IDENTIFICATION</scope>
</reference>
<dbReference type="PANTHER" id="PTHR21847:SF1">
    <property type="entry name" value="EF-HAND CALCIUM-BINDING DOMAIN-CONTAINING PROTEIN 10"/>
    <property type="match status" value="1"/>
</dbReference>
<dbReference type="eggNOG" id="ENOG502S28U">
    <property type="taxonomic scope" value="Eukaryota"/>
</dbReference>
<name>G3W5M5_SARHA</name>
<keyword evidence="3" id="KW-1185">Reference proteome</keyword>
<dbReference type="InterPro" id="IPR011992">
    <property type="entry name" value="EF-hand-dom_pair"/>
</dbReference>
<evidence type="ECO:0000259" key="1">
    <source>
        <dbReference type="PROSITE" id="PS50222"/>
    </source>
</evidence>
<dbReference type="PROSITE" id="PS50222">
    <property type="entry name" value="EF_HAND_2"/>
    <property type="match status" value="1"/>
</dbReference>
<reference evidence="2" key="3">
    <citation type="submission" date="2025-09" db="UniProtKB">
        <authorList>
            <consortium name="Ensembl"/>
        </authorList>
    </citation>
    <scope>IDENTIFICATION</scope>
</reference>
<dbReference type="InterPro" id="IPR056587">
    <property type="entry name" value="EF_EFCAB10_C"/>
</dbReference>
<dbReference type="SUPFAM" id="SSF47473">
    <property type="entry name" value="EF-hand"/>
    <property type="match status" value="1"/>
</dbReference>
<feature type="domain" description="EF-hand" evidence="1">
    <location>
        <begin position="94"/>
        <end position="129"/>
    </location>
</feature>
<dbReference type="InterPro" id="IPR039879">
    <property type="entry name" value="EFC10"/>
</dbReference>
<dbReference type="AlphaFoldDB" id="G3W5M5"/>
<dbReference type="GO" id="GO:0005509">
    <property type="term" value="F:calcium ion binding"/>
    <property type="evidence" value="ECO:0007669"/>
    <property type="project" value="InterPro"/>
</dbReference>
<dbReference type="GeneTree" id="ENSGT00940000154487"/>
<dbReference type="InterPro" id="IPR002048">
    <property type="entry name" value="EF_hand_dom"/>
</dbReference>
<dbReference type="PANTHER" id="PTHR21847">
    <property type="entry name" value="EF-HAND CALCIUM-BINDING DOMAIN-CONTAINING PROTEIN 10"/>
    <property type="match status" value="1"/>
</dbReference>
<accession>G3W5M5</accession>
<proteinExistence type="predicted"/>
<dbReference type="STRING" id="9305.ENSSHAP00000010730"/>
<dbReference type="SUPFAM" id="SSF47391">
    <property type="entry name" value="Dimerization-anchoring domain of cAMP-dependent PK regulatory subunit"/>
    <property type="match status" value="1"/>
</dbReference>
<reference evidence="2 3" key="1">
    <citation type="journal article" date="2011" name="Proc. Natl. Acad. Sci. U.S.A.">
        <title>Genetic diversity and population structure of the endangered marsupial Sarcophilus harrisii (Tasmanian devil).</title>
        <authorList>
            <person name="Miller W."/>
            <person name="Hayes V.M."/>
            <person name="Ratan A."/>
            <person name="Petersen D.C."/>
            <person name="Wittekindt N.E."/>
            <person name="Miller J."/>
            <person name="Walenz B."/>
            <person name="Knight J."/>
            <person name="Qi J."/>
            <person name="Zhao F."/>
            <person name="Wang Q."/>
            <person name="Bedoya-Reina O.C."/>
            <person name="Katiyar N."/>
            <person name="Tomsho L.P."/>
            <person name="Kasson L.M."/>
            <person name="Hardie R.A."/>
            <person name="Woodbridge P."/>
            <person name="Tindall E.A."/>
            <person name="Bertelsen M.F."/>
            <person name="Dixon D."/>
            <person name="Pyecroft S."/>
            <person name="Helgen K.M."/>
            <person name="Lesk A.M."/>
            <person name="Pringle T.H."/>
            <person name="Patterson N."/>
            <person name="Zhang Y."/>
            <person name="Kreiss A."/>
            <person name="Woods G.M."/>
            <person name="Jones M.E."/>
            <person name="Schuster S.C."/>
        </authorList>
    </citation>
    <scope>NUCLEOTIDE SEQUENCE [LARGE SCALE GENOMIC DNA]</scope>
</reference>
<organism evidence="2 3">
    <name type="scientific">Sarcophilus harrisii</name>
    <name type="common">Tasmanian devil</name>
    <name type="synonym">Sarcophilus laniarius</name>
    <dbReference type="NCBI Taxonomy" id="9305"/>
    <lineage>
        <taxon>Eukaryota</taxon>
        <taxon>Metazoa</taxon>
        <taxon>Chordata</taxon>
        <taxon>Craniata</taxon>
        <taxon>Vertebrata</taxon>
        <taxon>Euteleostomi</taxon>
        <taxon>Mammalia</taxon>
        <taxon>Metatheria</taxon>
        <taxon>Dasyuromorphia</taxon>
        <taxon>Dasyuridae</taxon>
        <taxon>Sarcophilus</taxon>
    </lineage>
</organism>
<dbReference type="Pfam" id="PF24548">
    <property type="entry name" value="EF_EFCAB10_C"/>
    <property type="match status" value="1"/>
</dbReference>
<gene>
    <name evidence="2" type="primary">EFCAB10</name>
</gene>
<sequence>MPLALAGPEQLERASLSCLMGSGVKPKSPDRELTSAREREALLYLKKHRILDVLVHLTSSILFHQPDKPREFLLDILSRIKIAKTTSVDFPYLIDDSNLVSMFEIMDPTNQGFITPVQYKEALKNLGLLDSDEVIDENLEVITKDYFRKDVARKTLKMWLSF</sequence>
<evidence type="ECO:0000313" key="3">
    <source>
        <dbReference type="Proteomes" id="UP000007648"/>
    </source>
</evidence>
<protein>
    <submittedName>
        <fullName evidence="2">EF-hand calcium binding domain 10</fullName>
    </submittedName>
</protein>
<dbReference type="CDD" id="cd22976">
    <property type="entry name" value="DD_EFCAB10"/>
    <property type="match status" value="1"/>
</dbReference>
<dbReference type="FunCoup" id="G3W5M5">
    <property type="interactions" value="8"/>
</dbReference>
<dbReference type="InParanoid" id="G3W5M5"/>
<dbReference type="Proteomes" id="UP000007648">
    <property type="component" value="Unassembled WGS sequence"/>
</dbReference>
<dbReference type="InterPro" id="IPR049760">
    <property type="entry name" value="DD_EFCAB10"/>
</dbReference>
<evidence type="ECO:0000313" key="2">
    <source>
        <dbReference type="Ensembl" id="ENSSHAP00000010730.2"/>
    </source>
</evidence>
<dbReference type="Ensembl" id="ENSSHAT00000010824.2">
    <property type="protein sequence ID" value="ENSSHAP00000010730.2"/>
    <property type="gene ID" value="ENSSHAG00000009254.2"/>
</dbReference>